<evidence type="ECO:0000313" key="3">
    <source>
        <dbReference type="Proteomes" id="UP000095282"/>
    </source>
</evidence>
<feature type="region of interest" description="Disordered" evidence="1">
    <location>
        <begin position="1"/>
        <end position="39"/>
    </location>
</feature>
<evidence type="ECO:0000256" key="1">
    <source>
        <dbReference type="SAM" id="MobiDB-lite"/>
    </source>
</evidence>
<dbReference type="Proteomes" id="UP000095282">
    <property type="component" value="Unplaced"/>
</dbReference>
<dbReference type="eggNOG" id="ENOG502TFYU">
    <property type="taxonomic scope" value="Eukaryota"/>
</dbReference>
<feature type="compositionally biased region" description="Low complexity" evidence="1">
    <location>
        <begin position="78"/>
        <end position="90"/>
    </location>
</feature>
<reference evidence="4" key="1">
    <citation type="submission" date="2016-11" db="UniProtKB">
        <authorList>
            <consortium name="WormBaseParasite"/>
        </authorList>
    </citation>
    <scope>IDENTIFICATION</scope>
</reference>
<evidence type="ECO:0000313" key="4">
    <source>
        <dbReference type="WBParaSite" id="Csp11.Scaffold630.g20993.t1"/>
    </source>
</evidence>
<name>A0A1I7UZU6_9PELO</name>
<feature type="compositionally biased region" description="Polar residues" evidence="1">
    <location>
        <begin position="17"/>
        <end position="30"/>
    </location>
</feature>
<feature type="region of interest" description="Disordered" evidence="1">
    <location>
        <begin position="188"/>
        <end position="228"/>
    </location>
</feature>
<keyword evidence="3" id="KW-1185">Reference proteome</keyword>
<feature type="region of interest" description="Disordered" evidence="1">
    <location>
        <begin position="128"/>
        <end position="158"/>
    </location>
</feature>
<feature type="domain" description="Zc3h12a-like Ribonuclease NYN" evidence="2">
    <location>
        <begin position="425"/>
        <end position="546"/>
    </location>
</feature>
<feature type="region of interest" description="Disordered" evidence="1">
    <location>
        <begin position="78"/>
        <end position="114"/>
    </location>
</feature>
<protein>
    <submittedName>
        <fullName evidence="4">RNase_Zc3h12a_2 domain-containing protein</fullName>
    </submittedName>
</protein>
<dbReference type="AlphaFoldDB" id="A0A1I7UZU6"/>
<feature type="compositionally biased region" description="Basic and acidic residues" evidence="1">
    <location>
        <begin position="1"/>
        <end position="16"/>
    </location>
</feature>
<evidence type="ECO:0000259" key="2">
    <source>
        <dbReference type="Pfam" id="PF14626"/>
    </source>
</evidence>
<dbReference type="STRING" id="1561998.A0A1I7UZU6"/>
<dbReference type="InterPro" id="IPR028079">
    <property type="entry name" value="RNase_Zc3h12a_2"/>
</dbReference>
<feature type="compositionally biased region" description="Basic and acidic residues" evidence="1">
    <location>
        <begin position="149"/>
        <end position="158"/>
    </location>
</feature>
<dbReference type="WBParaSite" id="Csp11.Scaffold630.g20993.t1">
    <property type="protein sequence ID" value="Csp11.Scaffold630.g20993.t1"/>
    <property type="gene ID" value="Csp11.Scaffold630.g20993"/>
</dbReference>
<organism evidence="3 4">
    <name type="scientific">Caenorhabditis tropicalis</name>
    <dbReference type="NCBI Taxonomy" id="1561998"/>
    <lineage>
        <taxon>Eukaryota</taxon>
        <taxon>Metazoa</taxon>
        <taxon>Ecdysozoa</taxon>
        <taxon>Nematoda</taxon>
        <taxon>Chromadorea</taxon>
        <taxon>Rhabditida</taxon>
        <taxon>Rhabditina</taxon>
        <taxon>Rhabditomorpha</taxon>
        <taxon>Rhabditoidea</taxon>
        <taxon>Rhabditidae</taxon>
        <taxon>Peloderinae</taxon>
        <taxon>Caenorhabditis</taxon>
    </lineage>
</organism>
<dbReference type="Pfam" id="PF14626">
    <property type="entry name" value="RNase_Zc3h12a_2"/>
    <property type="match status" value="1"/>
</dbReference>
<proteinExistence type="predicted"/>
<accession>A0A1I7UZU6</accession>
<sequence length="638" mass="73558">MSSEPREAQEQLDRLTIEQNLESTSYQPPNTGFIFDEAGTSSQIRDDVWMDDDDFWAKRGITGEEDWELNEAIRKSAQEYQAQQAQQTQQSKRRRSNPIPAQYRALQSFGAPNKEKVDQLMRENLEVAGTSYPPSYPPMNSGFGYSEEEATRERRDSAHLDDDEVWAKFENGGFDDERVTGAEDWDMNEAKRESAQAQVQQRKGPRPNPIAPQHRALRSAGVARPSGGFKKKNVYEEEQIPLKYWDDLKPLLTELTLALRADEEKRQRSLDPVQMYMNRLDHPETIKIYDEKHYGFKILQNEKTATEQAQIDRANLEMLKFAYSRFPGAGIDENQLEDSDLRLWQGIENFILVHGAKSFRPGAFSVAIDFLDVLPNLTWRSQAEQAEVILLRPVLIDGVAILDATEPTGDLWTPFTAFSPQMPIYDPHLNYPVKALFDIILDFLIRGHKVVAYLPKYYEQCVGDGNIAKVDDVFVFRKLIELEFIKFHDVQKNNRWFDDLRFKVNITGSVFVSSIAFRRRTEEICYDNPADRIISACFLNTEERVMVVEPTIRYKEKGTAHFKILEYTNAQNDPQIPIREQLYLDQQIKLICQMCQLYPAKHVQKLSIKQLLALAIHSESGFEMPGMDLETFLTLNNG</sequence>